<dbReference type="InterPro" id="IPR000719">
    <property type="entry name" value="Prot_kinase_dom"/>
</dbReference>
<evidence type="ECO:0000256" key="5">
    <source>
        <dbReference type="RuleBase" id="RU000304"/>
    </source>
</evidence>
<proteinExistence type="inferred from homology"/>
<dbReference type="GO" id="GO:0010506">
    <property type="term" value="P:regulation of autophagy"/>
    <property type="evidence" value="ECO:0007669"/>
    <property type="project" value="InterPro"/>
</dbReference>
<dbReference type="PANTHER" id="PTHR24348:SF68">
    <property type="entry name" value="SERINE_THREONINE-PROTEIN KINASE ATG1C"/>
    <property type="match status" value="1"/>
</dbReference>
<dbReference type="InterPro" id="IPR000253">
    <property type="entry name" value="FHA_dom"/>
</dbReference>
<keyword evidence="5" id="KW-0418">Kinase</keyword>
<organism evidence="8 9">
    <name type="scientific">Cerrena zonata</name>
    <dbReference type="NCBI Taxonomy" id="2478898"/>
    <lineage>
        <taxon>Eukaryota</taxon>
        <taxon>Fungi</taxon>
        <taxon>Dikarya</taxon>
        <taxon>Basidiomycota</taxon>
        <taxon>Agaricomycotina</taxon>
        <taxon>Agaricomycetes</taxon>
        <taxon>Polyporales</taxon>
        <taxon>Cerrenaceae</taxon>
        <taxon>Cerrena</taxon>
    </lineage>
</organism>
<evidence type="ECO:0000256" key="4">
    <source>
        <dbReference type="PROSITE-ProRule" id="PRU10141"/>
    </source>
</evidence>
<dbReference type="SMART" id="SM00220">
    <property type="entry name" value="S_TKc"/>
    <property type="match status" value="1"/>
</dbReference>
<dbReference type="SUPFAM" id="SSF49879">
    <property type="entry name" value="SMAD/FHA domain"/>
    <property type="match status" value="1"/>
</dbReference>
<gene>
    <name evidence="8" type="ORF">QCA50_019431</name>
</gene>
<dbReference type="GO" id="GO:0005737">
    <property type="term" value="C:cytoplasm"/>
    <property type="evidence" value="ECO:0007669"/>
    <property type="project" value="TreeGrafter"/>
</dbReference>
<evidence type="ECO:0000313" key="9">
    <source>
        <dbReference type="Proteomes" id="UP001385951"/>
    </source>
</evidence>
<keyword evidence="9" id="KW-1185">Reference proteome</keyword>
<evidence type="ECO:0000256" key="1">
    <source>
        <dbReference type="ARBA" id="ARBA00005575"/>
    </source>
</evidence>
<dbReference type="InterPro" id="IPR008984">
    <property type="entry name" value="SMAD_FHA_dom_sf"/>
</dbReference>
<dbReference type="GO" id="GO:0005524">
    <property type="term" value="F:ATP binding"/>
    <property type="evidence" value="ECO:0007669"/>
    <property type="project" value="UniProtKB-UniRule"/>
</dbReference>
<accession>A0AAW0FLN4</accession>
<dbReference type="Pfam" id="PF00498">
    <property type="entry name" value="FHA"/>
    <property type="match status" value="1"/>
</dbReference>
<comment type="caution">
    <text evidence="8">The sequence shown here is derived from an EMBL/GenBank/DDBJ whole genome shotgun (WGS) entry which is preliminary data.</text>
</comment>
<keyword evidence="2 4" id="KW-0547">Nucleotide-binding</keyword>
<feature type="binding site" evidence="4">
    <location>
        <position position="165"/>
    </location>
    <ligand>
        <name>ATP</name>
        <dbReference type="ChEBI" id="CHEBI:30616"/>
    </ligand>
</feature>
<evidence type="ECO:0000259" key="7">
    <source>
        <dbReference type="PROSITE" id="PS50011"/>
    </source>
</evidence>
<dbReference type="PROSITE" id="PS50011">
    <property type="entry name" value="PROTEIN_KINASE_DOM"/>
    <property type="match status" value="1"/>
</dbReference>
<comment type="similarity">
    <text evidence="1">Belongs to the protein kinase superfamily. CAMK Ser/Thr protein kinase family. CHEK2 subfamily.</text>
</comment>
<evidence type="ECO:0000256" key="3">
    <source>
        <dbReference type="ARBA" id="ARBA00022840"/>
    </source>
</evidence>
<keyword evidence="5" id="KW-0723">Serine/threonine-protein kinase</keyword>
<protein>
    <submittedName>
        <fullName evidence="8">Uncharacterized protein</fullName>
    </submittedName>
</protein>
<keyword evidence="3 4" id="KW-0067">ATP-binding</keyword>
<dbReference type="InterPro" id="IPR045269">
    <property type="entry name" value="Atg1-like"/>
</dbReference>
<evidence type="ECO:0000313" key="8">
    <source>
        <dbReference type="EMBL" id="KAK7677620.1"/>
    </source>
</evidence>
<dbReference type="Gene3D" id="2.60.200.20">
    <property type="match status" value="1"/>
</dbReference>
<reference evidence="8 9" key="1">
    <citation type="submission" date="2022-09" db="EMBL/GenBank/DDBJ databases">
        <authorList>
            <person name="Palmer J.M."/>
        </authorList>
    </citation>
    <scope>NUCLEOTIDE SEQUENCE [LARGE SCALE GENOMIC DNA]</scope>
    <source>
        <strain evidence="8 9">DSM 7382</strain>
    </source>
</reference>
<dbReference type="InterPro" id="IPR017441">
    <property type="entry name" value="Protein_kinase_ATP_BS"/>
</dbReference>
<dbReference type="PANTHER" id="PTHR24348">
    <property type="entry name" value="SERINE/THREONINE-PROTEIN KINASE UNC-51-RELATED"/>
    <property type="match status" value="1"/>
</dbReference>
<feature type="domain" description="FHA" evidence="6">
    <location>
        <begin position="40"/>
        <end position="94"/>
    </location>
</feature>
<dbReference type="PROSITE" id="PS00107">
    <property type="entry name" value="PROTEIN_KINASE_ATP"/>
    <property type="match status" value="1"/>
</dbReference>
<feature type="domain" description="Protein kinase" evidence="7">
    <location>
        <begin position="136"/>
        <end position="373"/>
    </location>
</feature>
<dbReference type="InterPro" id="IPR011009">
    <property type="entry name" value="Kinase-like_dom_sf"/>
</dbReference>
<evidence type="ECO:0000259" key="6">
    <source>
        <dbReference type="PROSITE" id="PS50006"/>
    </source>
</evidence>
<dbReference type="Proteomes" id="UP001385951">
    <property type="component" value="Unassembled WGS sequence"/>
</dbReference>
<dbReference type="AlphaFoldDB" id="A0AAW0FLN4"/>
<dbReference type="Pfam" id="PF00069">
    <property type="entry name" value="Pkinase"/>
    <property type="match status" value="1"/>
</dbReference>
<dbReference type="PROSITE" id="PS50006">
    <property type="entry name" value="FHA_DOMAIN"/>
    <property type="match status" value="1"/>
</dbReference>
<evidence type="ECO:0000256" key="2">
    <source>
        <dbReference type="ARBA" id="ARBA00022741"/>
    </source>
</evidence>
<dbReference type="Gene3D" id="1.10.510.10">
    <property type="entry name" value="Transferase(Phosphotransferase) domain 1"/>
    <property type="match status" value="1"/>
</dbReference>
<dbReference type="SUPFAM" id="SSF56112">
    <property type="entry name" value="Protein kinase-like (PK-like)"/>
    <property type="match status" value="1"/>
</dbReference>
<keyword evidence="5" id="KW-0808">Transferase</keyword>
<dbReference type="PROSITE" id="PS00108">
    <property type="entry name" value="PROTEIN_KINASE_ST"/>
    <property type="match status" value="1"/>
</dbReference>
<sequence length="388" mass="44098">MAQPTQGNTIHNVPAPPCATLVALYHPTIQIPIFRAYKPLIFGKSTFQPFHIDETQSLEDKHFSLLVCLDEIERLTFRIRDLSKQGTFVNGLHASNTKEVRYGGFITFGTTPLKGSPALVLQLRKQSPAPQICNEFRIGKIIGEGGFSVVKLAHRHCTDTKFAVKVIRRCNLPGFSDDPTQREIDIIRAVKHPNIVSIIDIFQDICRHYVVMELAPLGSAEDLLKERMHVDQSLVRETARNICPALQCLHRMNYVHRDIKPANLLLFSLDPPLIKLSDFGLARKLAGGPLFQSIVGTRSYMAPELISYQQYDARVDIWSLGRTLFSLLFGIDENLNKLPLLPCDLAKQVLMGMLEKDPEVRWSLEEVLQSQWLEEEEEEEEENEEEEE</sequence>
<dbReference type="InterPro" id="IPR008271">
    <property type="entry name" value="Ser/Thr_kinase_AS"/>
</dbReference>
<dbReference type="GO" id="GO:0004674">
    <property type="term" value="F:protein serine/threonine kinase activity"/>
    <property type="evidence" value="ECO:0007669"/>
    <property type="project" value="UniProtKB-KW"/>
</dbReference>
<dbReference type="EMBL" id="JASBNA010000085">
    <property type="protein sequence ID" value="KAK7677620.1"/>
    <property type="molecule type" value="Genomic_DNA"/>
</dbReference>
<name>A0AAW0FLN4_9APHY</name>